<comment type="caution">
    <text evidence="1">The sequence shown here is derived from an EMBL/GenBank/DDBJ whole genome shotgun (WGS) entry which is preliminary data.</text>
</comment>
<evidence type="ECO:0000313" key="1">
    <source>
        <dbReference type="EMBL" id="EKN66659.1"/>
    </source>
</evidence>
<organism evidence="1 2">
    <name type="scientific">Neobacillus bataviensis LMG 21833</name>
    <dbReference type="NCBI Taxonomy" id="1117379"/>
    <lineage>
        <taxon>Bacteria</taxon>
        <taxon>Bacillati</taxon>
        <taxon>Bacillota</taxon>
        <taxon>Bacilli</taxon>
        <taxon>Bacillales</taxon>
        <taxon>Bacillaceae</taxon>
        <taxon>Neobacillus</taxon>
    </lineage>
</organism>
<keyword evidence="2" id="KW-1185">Reference proteome</keyword>
<protein>
    <submittedName>
        <fullName evidence="1">Uncharacterized protein</fullName>
    </submittedName>
</protein>
<dbReference type="RefSeq" id="WP_007085879.1">
    <property type="nucleotide sequence ID" value="NZ_AJLS01000114.1"/>
</dbReference>
<dbReference type="Proteomes" id="UP000006316">
    <property type="component" value="Unassembled WGS sequence"/>
</dbReference>
<accession>K6DEC2</accession>
<evidence type="ECO:0000313" key="2">
    <source>
        <dbReference type="Proteomes" id="UP000006316"/>
    </source>
</evidence>
<dbReference type="eggNOG" id="ENOG5030D61">
    <property type="taxonomic scope" value="Bacteria"/>
</dbReference>
<dbReference type="STRING" id="1117379.BABA_14417"/>
<dbReference type="EMBL" id="AJLS01000114">
    <property type="protein sequence ID" value="EKN66659.1"/>
    <property type="molecule type" value="Genomic_DNA"/>
</dbReference>
<gene>
    <name evidence="1" type="ORF">BABA_14417</name>
</gene>
<dbReference type="PATRIC" id="fig|1117379.3.peg.2975"/>
<sequence length="250" mass="28686">MKYYFSNKDLGFLSFLFHHPLPLIVEDPFDGWTKVQIQKEWQLFIENFRSSGLLHTDDTGNVTLDDRLIEALLCVFGADMIISLVEETEIHSVFYLQDADRGLLRKTDIGFTLEHFEHEEDFIQTFLAMVNSKETAFSNAVERFSFQLQTSQFDELLSWYTQGEVGKINTFCNQSLVNADVCISILHALHLPECQLILTERINEPGTITTRIANESGILKLVKIIHTEEKDITTLLKCSPSELTNTILDF</sequence>
<reference evidence="1 2" key="1">
    <citation type="journal article" date="2012" name="Front. Microbiol.">
        <title>Redundancy and modularity in membrane-associated dissimilatory nitrate reduction in Bacillus.</title>
        <authorList>
            <person name="Heylen K."/>
            <person name="Keltjens J."/>
        </authorList>
    </citation>
    <scope>NUCLEOTIDE SEQUENCE [LARGE SCALE GENOMIC DNA]</scope>
    <source>
        <strain evidence="2">LMG 21833T</strain>
    </source>
</reference>
<dbReference type="AlphaFoldDB" id="K6DEC2"/>
<proteinExistence type="predicted"/>
<name>K6DEC2_9BACI</name>